<keyword evidence="1" id="KW-0732">Signal</keyword>
<dbReference type="InterPro" id="IPR011059">
    <property type="entry name" value="Metal-dep_hydrolase_composite"/>
</dbReference>
<reference evidence="3 4" key="1">
    <citation type="submission" date="2020-03" db="EMBL/GenBank/DDBJ databases">
        <title>Genomic Encyclopedia of Type Strains, Phase IV (KMG-IV): sequencing the most valuable type-strain genomes for metagenomic binning, comparative biology and taxonomic classification.</title>
        <authorList>
            <person name="Goeker M."/>
        </authorList>
    </citation>
    <scope>NUCLEOTIDE SEQUENCE [LARGE SCALE GENOMIC DNA]</scope>
    <source>
        <strain evidence="3 4">DSM 105096</strain>
    </source>
</reference>
<dbReference type="SUPFAM" id="SSF51338">
    <property type="entry name" value="Composite domain of metallo-dependent hydrolases"/>
    <property type="match status" value="1"/>
</dbReference>
<feature type="signal peptide" evidence="1">
    <location>
        <begin position="1"/>
        <end position="24"/>
    </location>
</feature>
<protein>
    <submittedName>
        <fullName evidence="3">Imidazolonepropionase-like amidohydrolase</fullName>
    </submittedName>
</protein>
<evidence type="ECO:0000256" key="1">
    <source>
        <dbReference type="SAM" id="SignalP"/>
    </source>
</evidence>
<sequence length="431" mass="45301">MKIGTTLLTLLFSLCLATAPVAIGAQEGLTFLHCGTILDGAGATMREMTIVVDNDKILRIEKGYLGADAGAEVVDLKQSTVLPGLIDLHVHVEGQSSPGSYLERYTMDPADVALRATLYCRRTLEAGFTTVRDLGGTGVNVSLRNAINNGTITGPRIYTAEKSIASTGGHADPSNGRSRELEFDAGPNAGVINNADEAWKAVRTRYKNGADCIKITATGGVLSVAKDGQGPQFRTEEIAAIVAAAKDYGMHTAAHAHGKEGMERAIRGGITTIEHGTYMDAETMDLMIEHGTIYVPTLLAGAFVAEKAEIPGYFPAVIVPKARAIGPALISTFGEAYRHGVKIAFGTDSGVSAHGENAKEFALMVQAGMKPMEAIMAATSVAAGVLGRGEDLGQIKTGYVADLVAVAGNPLENVRLLESVNFVMKEGVRVK</sequence>
<dbReference type="Gene3D" id="3.20.20.140">
    <property type="entry name" value="Metal-dependent hydrolases"/>
    <property type="match status" value="1"/>
</dbReference>
<dbReference type="InterPro" id="IPR006680">
    <property type="entry name" value="Amidohydro-rel"/>
</dbReference>
<dbReference type="InterPro" id="IPR051781">
    <property type="entry name" value="Metallo-dep_Hydrolase"/>
</dbReference>
<dbReference type="RefSeq" id="WP_168036316.1">
    <property type="nucleotide sequence ID" value="NZ_JAATJH010000001.1"/>
</dbReference>
<dbReference type="InterPro" id="IPR032466">
    <property type="entry name" value="Metal_Hydrolase"/>
</dbReference>
<dbReference type="PANTHER" id="PTHR43135">
    <property type="entry name" value="ALPHA-D-RIBOSE 1-METHYLPHOSPHONATE 5-TRIPHOSPHATE DIPHOSPHATASE"/>
    <property type="match status" value="1"/>
</dbReference>
<dbReference type="SUPFAM" id="SSF51556">
    <property type="entry name" value="Metallo-dependent hydrolases"/>
    <property type="match status" value="1"/>
</dbReference>
<dbReference type="Proteomes" id="UP000770785">
    <property type="component" value="Unassembled WGS sequence"/>
</dbReference>
<evidence type="ECO:0000313" key="3">
    <source>
        <dbReference type="EMBL" id="NJC25567.1"/>
    </source>
</evidence>
<feature type="domain" description="Amidohydrolase-related" evidence="2">
    <location>
        <begin position="80"/>
        <end position="429"/>
    </location>
</feature>
<keyword evidence="4" id="KW-1185">Reference proteome</keyword>
<evidence type="ECO:0000313" key="4">
    <source>
        <dbReference type="Proteomes" id="UP000770785"/>
    </source>
</evidence>
<feature type="chain" id="PRO_5045539226" evidence="1">
    <location>
        <begin position="25"/>
        <end position="431"/>
    </location>
</feature>
<dbReference type="Gene3D" id="2.30.40.10">
    <property type="entry name" value="Urease, subunit C, domain 1"/>
    <property type="match status" value="1"/>
</dbReference>
<organism evidence="3 4">
    <name type="scientific">Neolewinella antarctica</name>
    <dbReference type="NCBI Taxonomy" id="442734"/>
    <lineage>
        <taxon>Bacteria</taxon>
        <taxon>Pseudomonadati</taxon>
        <taxon>Bacteroidota</taxon>
        <taxon>Saprospiria</taxon>
        <taxon>Saprospirales</taxon>
        <taxon>Lewinellaceae</taxon>
        <taxon>Neolewinella</taxon>
    </lineage>
</organism>
<dbReference type="InterPro" id="IPR057744">
    <property type="entry name" value="OTAase-like"/>
</dbReference>
<dbReference type="Pfam" id="PF01979">
    <property type="entry name" value="Amidohydro_1"/>
    <property type="match status" value="1"/>
</dbReference>
<comment type="caution">
    <text evidence="3">The sequence shown here is derived from an EMBL/GenBank/DDBJ whole genome shotgun (WGS) entry which is preliminary data.</text>
</comment>
<dbReference type="EMBL" id="JAATJH010000001">
    <property type="protein sequence ID" value="NJC25567.1"/>
    <property type="molecule type" value="Genomic_DNA"/>
</dbReference>
<dbReference type="CDD" id="cd01299">
    <property type="entry name" value="Met_dep_hydrolase_A"/>
    <property type="match status" value="1"/>
</dbReference>
<dbReference type="PANTHER" id="PTHR43135:SF3">
    <property type="entry name" value="ALPHA-D-RIBOSE 1-METHYLPHOSPHONATE 5-TRIPHOSPHATE DIPHOSPHATASE"/>
    <property type="match status" value="1"/>
</dbReference>
<gene>
    <name evidence="3" type="ORF">GGR27_001048</name>
</gene>
<evidence type="ECO:0000259" key="2">
    <source>
        <dbReference type="Pfam" id="PF01979"/>
    </source>
</evidence>
<proteinExistence type="predicted"/>
<accession>A0ABX0X8S2</accession>
<name>A0ABX0X8S2_9BACT</name>